<dbReference type="AlphaFoldDB" id="A0A9Q1HDT5"/>
<feature type="region of interest" description="Disordered" evidence="9">
    <location>
        <begin position="401"/>
        <end position="594"/>
    </location>
</feature>
<dbReference type="OrthoDB" id="10037294at2759"/>
<dbReference type="SMART" id="SM00192">
    <property type="entry name" value="LDLa"/>
    <property type="match status" value="1"/>
</dbReference>
<dbReference type="Gene3D" id="4.10.400.10">
    <property type="entry name" value="Low-density Lipoprotein Receptor"/>
    <property type="match status" value="1"/>
</dbReference>
<evidence type="ECO:0000256" key="1">
    <source>
        <dbReference type="ARBA" id="ARBA00004479"/>
    </source>
</evidence>
<proteinExistence type="predicted"/>
<feature type="compositionally biased region" description="Polar residues" evidence="9">
    <location>
        <begin position="748"/>
        <end position="763"/>
    </location>
</feature>
<feature type="region of interest" description="Disordered" evidence="9">
    <location>
        <begin position="795"/>
        <end position="824"/>
    </location>
</feature>
<comment type="caution">
    <text evidence="13">The sequence shown here is derived from an EMBL/GenBank/DDBJ whole genome shotgun (WGS) entry which is preliminary data.</text>
</comment>
<dbReference type="GO" id="GO:0016020">
    <property type="term" value="C:membrane"/>
    <property type="evidence" value="ECO:0007669"/>
    <property type="project" value="UniProtKB-SubCell"/>
</dbReference>
<dbReference type="Pfam" id="PF00057">
    <property type="entry name" value="Ldl_recept_a"/>
    <property type="match status" value="1"/>
</dbReference>
<feature type="chain" id="PRO_5040368848" evidence="11">
    <location>
        <begin position="27"/>
        <end position="908"/>
    </location>
</feature>
<comment type="caution">
    <text evidence="8">Lacks conserved residue(s) required for the propagation of feature annotation.</text>
</comment>
<feature type="compositionally biased region" description="Basic and acidic residues" evidence="9">
    <location>
        <begin position="578"/>
        <end position="588"/>
    </location>
</feature>
<dbReference type="PROSITE" id="PS50986">
    <property type="entry name" value="MANSC"/>
    <property type="match status" value="1"/>
</dbReference>
<feature type="domain" description="MANSC" evidence="12">
    <location>
        <begin position="46"/>
        <end position="134"/>
    </location>
</feature>
<evidence type="ECO:0000256" key="6">
    <source>
        <dbReference type="ARBA" id="ARBA00023157"/>
    </source>
</evidence>
<feature type="compositionally biased region" description="Basic and acidic residues" evidence="9">
    <location>
        <begin position="800"/>
        <end position="810"/>
    </location>
</feature>
<feature type="compositionally biased region" description="Basic and acidic residues" evidence="9">
    <location>
        <begin position="421"/>
        <end position="440"/>
    </location>
</feature>
<evidence type="ECO:0000256" key="8">
    <source>
        <dbReference type="PROSITE-ProRule" id="PRU00124"/>
    </source>
</evidence>
<keyword evidence="3 11" id="KW-0732">Signal</keyword>
<feature type="region of interest" description="Disordered" evidence="9">
    <location>
        <begin position="669"/>
        <end position="778"/>
    </location>
</feature>
<feature type="region of interest" description="Disordered" evidence="9">
    <location>
        <begin position="163"/>
        <end position="187"/>
    </location>
</feature>
<dbReference type="PROSITE" id="PS01209">
    <property type="entry name" value="LDLRA_1"/>
    <property type="match status" value="1"/>
</dbReference>
<evidence type="ECO:0000256" key="5">
    <source>
        <dbReference type="ARBA" id="ARBA00023136"/>
    </source>
</evidence>
<feature type="compositionally biased region" description="Basic and acidic residues" evidence="9">
    <location>
        <begin position="512"/>
        <end position="527"/>
    </location>
</feature>
<sequence>MNPRINFVSATVVCITISVTLFGVNAATYEAVGPDNIDPTVCLDEVKTGTIIRTEDSMNNKATFVDAVVSDSYAICAEKCCDYGSAKCDTIVYIEGEKDSPPPTEENCYLFKCWFDGEQNMRCLFADHEGYISSTTGGFDSPQITGDRESGEKIETTTRPYVRKTTTPPQSTTSLPKLKPTSESVEAKVPIKSTTKFPERQDEQVCMVTQYRCPQSRECILKRLVCDDIVDCKDKSDEIGCNRAGEGKIPLSSKPSSHGNNKVKLPESHSGFNTDMYEDEILPSFVDQSDIYNDRDYAEPFQLPPSIDRLSSAQRRPSVHHLSVENQRGRNSDVSSQSESEEHSTDIQHLRSLAEKQKNRNDLLSMSSKAKESDKFPTVNEVSAIRDDVLERCQLGSCVPEETVGDDLAPKPVNWGTRPGHSTDEKDEDKMDMKSDEVKPKIQQQHPDMDELDEHSKLISLNSQRGTHSEQDSSLPVTKPPKSLTRFSKPQHVNPPVKYGPVLSQYMDDDFPEQRYTDNDLFQERPAVHGSVLVRPRTKGNPEPQPRDSLSNPPVISKDSSNTKIDADNVRPQPQEHSSSRSDIRRPDMVGPVVKHPAVQSVTTERPMQWLDHKEPLIRAHHSDVPNRVLKPQVDVVQSDYFPDWPVDISFLYGDSYNIGGNWAQLEEDDNWHNSPAQKGVQRHSDVDDGWYDDRYDDDDDDDQYGFYQPKQRNRGEDRLPSRSRNRYRGNGQQKTHSSGKHRDRNRNYNSGSNKGRQYPSNRKQQEENDNEYPEGGKKPYQEEISIIQPHIATTVPTPEHGESVDEHTNNQKTTLPPNPPPPTHVEGIISLPPGEGKEQELEVDVESVDTVEVAKGALFPLVVGLLLTVFLLMMVGCRLRFMNRRLRYGRMKNNAHDADYLINGMYL</sequence>
<keyword evidence="6 8" id="KW-1015">Disulfide bond</keyword>
<feature type="compositionally biased region" description="Acidic residues" evidence="9">
    <location>
        <begin position="688"/>
        <end position="704"/>
    </location>
</feature>
<evidence type="ECO:0000256" key="4">
    <source>
        <dbReference type="ARBA" id="ARBA00022989"/>
    </source>
</evidence>
<dbReference type="InterPro" id="IPR011106">
    <property type="entry name" value="MANSC_N"/>
</dbReference>
<dbReference type="SMART" id="SM00765">
    <property type="entry name" value="MANEC"/>
    <property type="match status" value="1"/>
</dbReference>
<name>A0A9Q1HDT5_HOLLE</name>
<dbReference type="EMBL" id="JAIZAY010000003">
    <property type="protein sequence ID" value="KAJ8045837.1"/>
    <property type="molecule type" value="Genomic_DNA"/>
</dbReference>
<dbReference type="CDD" id="cd00112">
    <property type="entry name" value="LDLa"/>
    <property type="match status" value="1"/>
</dbReference>
<dbReference type="PANTHER" id="PTHR46876">
    <property type="entry name" value="LOW-DENSITY LIPOPROTEIN RECEPTOR-RELATED PROTEIN 11"/>
    <property type="match status" value="1"/>
</dbReference>
<feature type="region of interest" description="Disordered" evidence="9">
    <location>
        <begin position="243"/>
        <end position="274"/>
    </location>
</feature>
<evidence type="ECO:0000256" key="10">
    <source>
        <dbReference type="SAM" id="Phobius"/>
    </source>
</evidence>
<dbReference type="InterPro" id="IPR013980">
    <property type="entry name" value="MANSC_dom"/>
</dbReference>
<keyword evidence="4 10" id="KW-1133">Transmembrane helix</keyword>
<evidence type="ECO:0000256" key="7">
    <source>
        <dbReference type="ARBA" id="ARBA00023180"/>
    </source>
</evidence>
<evidence type="ECO:0000259" key="12">
    <source>
        <dbReference type="PROSITE" id="PS50986"/>
    </source>
</evidence>
<dbReference type="PANTHER" id="PTHR46876:SF1">
    <property type="entry name" value="LOW-DENSITY LIPOPROTEIN RECEPTOR-RELATED PROTEIN 11"/>
    <property type="match status" value="1"/>
</dbReference>
<keyword evidence="13" id="KW-0449">Lipoprotein</keyword>
<dbReference type="Proteomes" id="UP001152320">
    <property type="component" value="Chromosome 3"/>
</dbReference>
<evidence type="ECO:0000313" key="13">
    <source>
        <dbReference type="EMBL" id="KAJ8045837.1"/>
    </source>
</evidence>
<feature type="disulfide bond" evidence="8">
    <location>
        <begin position="226"/>
        <end position="241"/>
    </location>
</feature>
<keyword evidence="2 10" id="KW-0812">Transmembrane</keyword>
<feature type="region of interest" description="Disordered" evidence="9">
    <location>
        <begin position="310"/>
        <end position="348"/>
    </location>
</feature>
<organism evidence="13 14">
    <name type="scientific">Holothuria leucospilota</name>
    <name type="common">Black long sea cucumber</name>
    <name type="synonym">Mertensiothuria leucospilota</name>
    <dbReference type="NCBI Taxonomy" id="206669"/>
    <lineage>
        <taxon>Eukaryota</taxon>
        <taxon>Metazoa</taxon>
        <taxon>Echinodermata</taxon>
        <taxon>Eleutherozoa</taxon>
        <taxon>Echinozoa</taxon>
        <taxon>Holothuroidea</taxon>
        <taxon>Aspidochirotacea</taxon>
        <taxon>Aspidochirotida</taxon>
        <taxon>Holothuriidae</taxon>
        <taxon>Holothuria</taxon>
    </lineage>
</organism>
<feature type="signal peptide" evidence="11">
    <location>
        <begin position="1"/>
        <end position="26"/>
    </location>
</feature>
<feature type="compositionally biased region" description="Polar residues" evidence="9">
    <location>
        <begin position="459"/>
        <end position="476"/>
    </location>
</feature>
<evidence type="ECO:0000256" key="3">
    <source>
        <dbReference type="ARBA" id="ARBA00022729"/>
    </source>
</evidence>
<accession>A0A9Q1HDT5</accession>
<dbReference type="InterPro" id="IPR036055">
    <property type="entry name" value="LDL_receptor-like_sf"/>
</dbReference>
<evidence type="ECO:0000256" key="9">
    <source>
        <dbReference type="SAM" id="MobiDB-lite"/>
    </source>
</evidence>
<dbReference type="InterPro" id="IPR023415">
    <property type="entry name" value="LDLR_class-A_CS"/>
</dbReference>
<dbReference type="PROSITE" id="PS50068">
    <property type="entry name" value="LDLRA_2"/>
    <property type="match status" value="1"/>
</dbReference>
<dbReference type="Pfam" id="PF07502">
    <property type="entry name" value="MANEC"/>
    <property type="match status" value="1"/>
</dbReference>
<keyword evidence="14" id="KW-1185">Reference proteome</keyword>
<keyword evidence="7" id="KW-0325">Glycoprotein</keyword>
<feature type="compositionally biased region" description="Low complexity" evidence="9">
    <location>
        <begin position="163"/>
        <end position="178"/>
    </location>
</feature>
<keyword evidence="5 10" id="KW-0472">Membrane</keyword>
<feature type="compositionally biased region" description="Polar residues" evidence="9">
    <location>
        <begin position="548"/>
        <end position="564"/>
    </location>
</feature>
<dbReference type="InterPro" id="IPR002172">
    <property type="entry name" value="LDrepeatLR_classA_rpt"/>
</dbReference>
<protein>
    <submittedName>
        <fullName evidence="13">Low-density lipoprotein receptor-related protein 11</fullName>
    </submittedName>
</protein>
<evidence type="ECO:0000256" key="11">
    <source>
        <dbReference type="SAM" id="SignalP"/>
    </source>
</evidence>
<comment type="subcellular location">
    <subcellularLocation>
        <location evidence="1">Membrane</location>
        <topology evidence="1">Single-pass type I membrane protein</topology>
    </subcellularLocation>
</comment>
<dbReference type="SUPFAM" id="SSF57424">
    <property type="entry name" value="LDL receptor-like module"/>
    <property type="match status" value="1"/>
</dbReference>
<reference evidence="13" key="1">
    <citation type="submission" date="2021-10" db="EMBL/GenBank/DDBJ databases">
        <title>Tropical sea cucumber genome reveals ecological adaptation and Cuvierian tubules defense mechanism.</title>
        <authorList>
            <person name="Chen T."/>
        </authorList>
    </citation>
    <scope>NUCLEOTIDE SEQUENCE</scope>
    <source>
        <strain evidence="13">Nanhai2018</strain>
        <tissue evidence="13">Muscle</tissue>
    </source>
</reference>
<gene>
    <name evidence="13" type="ORF">HOLleu_08935</name>
</gene>
<feature type="transmembrane region" description="Helical" evidence="10">
    <location>
        <begin position="858"/>
        <end position="882"/>
    </location>
</feature>
<keyword evidence="13" id="KW-0675">Receptor</keyword>
<evidence type="ECO:0000313" key="14">
    <source>
        <dbReference type="Proteomes" id="UP001152320"/>
    </source>
</evidence>
<evidence type="ECO:0000256" key="2">
    <source>
        <dbReference type="ARBA" id="ARBA00022692"/>
    </source>
</evidence>